<comment type="similarity">
    <text evidence="6">Belongs to the methyl-accepting chemotaxis (MCP) protein family.</text>
</comment>
<evidence type="ECO:0000256" key="1">
    <source>
        <dbReference type="ARBA" id="ARBA00004141"/>
    </source>
</evidence>
<accession>A0A127QEZ8</accession>
<feature type="domain" description="HAMP" evidence="11">
    <location>
        <begin position="474"/>
        <end position="522"/>
    </location>
</feature>
<reference evidence="12 13" key="1">
    <citation type="submission" date="2015-11" db="EMBL/GenBank/DDBJ databases">
        <title>Exploring the genomic traits of fungus-feeding bacterial genus Collimonas.</title>
        <authorList>
            <person name="Song C."/>
            <person name="Schmidt R."/>
            <person name="de Jager V."/>
            <person name="Krzyzanowska D."/>
            <person name="Jongedijk E."/>
            <person name="Cankar K."/>
            <person name="Beekwilder J."/>
            <person name="van Veen A."/>
            <person name="de Boer W."/>
            <person name="van Veen J.A."/>
            <person name="Garbeva P."/>
        </authorList>
    </citation>
    <scope>NUCLEOTIDE SEQUENCE [LARGE SCALE GENOMIC DNA]</scope>
    <source>
        <strain evidence="12 13">Ter282</strain>
    </source>
</reference>
<keyword evidence="13" id="KW-1185">Reference proteome</keyword>
<protein>
    <submittedName>
        <fullName evidence="12">Methyl-accepting chemotaxis (MCP) signaling domain protein</fullName>
    </submittedName>
</protein>
<evidence type="ECO:0000256" key="6">
    <source>
        <dbReference type="ARBA" id="ARBA00029447"/>
    </source>
</evidence>
<proteinExistence type="inferred from homology"/>
<dbReference type="Pfam" id="PF13675">
    <property type="entry name" value="PilJ"/>
    <property type="match status" value="1"/>
</dbReference>
<evidence type="ECO:0000256" key="4">
    <source>
        <dbReference type="ARBA" id="ARBA00023136"/>
    </source>
</evidence>
<dbReference type="Pfam" id="PF00015">
    <property type="entry name" value="MCPsignal"/>
    <property type="match status" value="1"/>
</dbReference>
<evidence type="ECO:0000256" key="3">
    <source>
        <dbReference type="ARBA" id="ARBA00022989"/>
    </source>
</evidence>
<evidence type="ECO:0000259" key="10">
    <source>
        <dbReference type="PROSITE" id="PS50111"/>
    </source>
</evidence>
<dbReference type="SUPFAM" id="SSF58104">
    <property type="entry name" value="Methyl-accepting chemotaxis protein (MCP) signaling domain"/>
    <property type="match status" value="1"/>
</dbReference>
<dbReference type="InterPro" id="IPR003660">
    <property type="entry name" value="HAMP_dom"/>
</dbReference>
<dbReference type="AlphaFoldDB" id="A0A127QEZ8"/>
<dbReference type="GO" id="GO:0006935">
    <property type="term" value="P:chemotaxis"/>
    <property type="evidence" value="ECO:0007669"/>
    <property type="project" value="UniProtKB-ARBA"/>
</dbReference>
<keyword evidence="5 7" id="KW-0807">Transducer</keyword>
<dbReference type="GO" id="GO:0007165">
    <property type="term" value="P:signal transduction"/>
    <property type="evidence" value="ECO:0007669"/>
    <property type="project" value="UniProtKB-KW"/>
</dbReference>
<keyword evidence="2 9" id="KW-0812">Transmembrane</keyword>
<evidence type="ECO:0000256" key="9">
    <source>
        <dbReference type="SAM" id="Phobius"/>
    </source>
</evidence>
<feature type="domain" description="Methyl-accepting transducer" evidence="10">
    <location>
        <begin position="527"/>
        <end position="763"/>
    </location>
</feature>
<dbReference type="GO" id="GO:0016020">
    <property type="term" value="C:membrane"/>
    <property type="evidence" value="ECO:0007669"/>
    <property type="project" value="UniProtKB-SubCell"/>
</dbReference>
<dbReference type="SMART" id="SM00283">
    <property type="entry name" value="MA"/>
    <property type="match status" value="1"/>
</dbReference>
<evidence type="ECO:0000256" key="5">
    <source>
        <dbReference type="ARBA" id="ARBA00023224"/>
    </source>
</evidence>
<feature type="transmembrane region" description="Helical" evidence="9">
    <location>
        <begin position="122"/>
        <end position="142"/>
    </location>
</feature>
<feature type="transmembrane region" description="Helical" evidence="9">
    <location>
        <begin position="411"/>
        <end position="433"/>
    </location>
</feature>
<comment type="subcellular location">
    <subcellularLocation>
        <location evidence="1">Membrane</location>
        <topology evidence="1">Multi-pass membrane protein</topology>
    </subcellularLocation>
</comment>
<gene>
    <name evidence="12" type="ORF">CAter282_0763</name>
</gene>
<dbReference type="PROSITE" id="PS50111">
    <property type="entry name" value="CHEMOTAXIS_TRANSDUC_2"/>
    <property type="match status" value="1"/>
</dbReference>
<keyword evidence="8" id="KW-0175">Coiled coil</keyword>
<evidence type="ECO:0000256" key="2">
    <source>
        <dbReference type="ARBA" id="ARBA00022692"/>
    </source>
</evidence>
<dbReference type="Proteomes" id="UP000071778">
    <property type="component" value="Chromosome"/>
</dbReference>
<dbReference type="InterPro" id="IPR029095">
    <property type="entry name" value="NarX-like_N"/>
</dbReference>
<dbReference type="PROSITE" id="PS50885">
    <property type="entry name" value="HAMP"/>
    <property type="match status" value="1"/>
</dbReference>
<dbReference type="PATRIC" id="fig|279058.18.peg.755"/>
<evidence type="ECO:0000256" key="7">
    <source>
        <dbReference type="PROSITE-ProRule" id="PRU00284"/>
    </source>
</evidence>
<keyword evidence="4 9" id="KW-0472">Membrane</keyword>
<evidence type="ECO:0000313" key="13">
    <source>
        <dbReference type="Proteomes" id="UP000071778"/>
    </source>
</evidence>
<evidence type="ECO:0000259" key="11">
    <source>
        <dbReference type="PROSITE" id="PS50885"/>
    </source>
</evidence>
<dbReference type="FunFam" id="1.10.287.950:FF:000001">
    <property type="entry name" value="Methyl-accepting chemotaxis sensory transducer"/>
    <property type="match status" value="1"/>
</dbReference>
<name>A0A127QEZ8_9BURK</name>
<dbReference type="InterPro" id="IPR004089">
    <property type="entry name" value="MCPsignal_dom"/>
</dbReference>
<feature type="coiled-coil region" evidence="8">
    <location>
        <begin position="440"/>
        <end position="472"/>
    </location>
</feature>
<keyword evidence="3 9" id="KW-1133">Transmembrane helix</keyword>
<organism evidence="12 13">
    <name type="scientific">Collimonas arenae</name>
    <dbReference type="NCBI Taxonomy" id="279058"/>
    <lineage>
        <taxon>Bacteria</taxon>
        <taxon>Pseudomonadati</taxon>
        <taxon>Pseudomonadota</taxon>
        <taxon>Betaproteobacteria</taxon>
        <taxon>Burkholderiales</taxon>
        <taxon>Oxalobacteraceae</taxon>
        <taxon>Collimonas</taxon>
    </lineage>
</organism>
<dbReference type="PANTHER" id="PTHR32089:SF119">
    <property type="entry name" value="METHYL-ACCEPTING CHEMOTAXIS PROTEIN CTPL"/>
    <property type="match status" value="1"/>
</dbReference>
<dbReference type="RefSeq" id="WP_231879155.1">
    <property type="nucleotide sequence ID" value="NZ_CP013235.1"/>
</dbReference>
<sequence length="801" mass="85668">MAFKLPSLSKAAKEEQGEAGDRFALEALMHDPEQTVMEERFIPELPTPTIVPMAAPAPAPAPAPASAPREAVRESVADVASAGVAAAAAAATGAGAGAAIASPDAVPLPLIGKLPQQKQIRLLLIVLGTGLLLTILFLWLSAKSSAMSSTQTQIAGDALMHSQRIGKATPNAIQGNPEAFKQLADSRKEFNQDLSILMKGGDYKGHNVGAPSAQMDSKLAEVSKVWSNTDKAAETILKLQKELTSFGVTLQKLNGISPNLLDLSEQISTLKTQTGATPREIAASSQLVMLTQRLGRSANEFLTSEGVNPETAFLLGKDTNTFRDIVSGFLNGSDVLRLSASKSEEERSKLTELEKSFADYQESVASILGNMQNFVSAKQSEQLIFTENETLKQRLSALQDTYRDAQDTQSIWFWLMLLAALVTLLAAAGIAWVQVQDGRRRTHEADVRRMEAEEQRLQAIKQEEDASNANDQNQAAILRLMNELQEVADGDLTVQATVSEDITGAIADSVNYTVEELRGLVGRVTATAQQVTVASDQAQSISIELLAASQRQSRDIQETTQAVLDMATQITDVSKSASESAEVARQSVSAAEEGSKAVENAISGMNEIREHIQETSKRIKRLGESSQEIGEITELISDITEQTNVLALNAAIQAASAGEAGRGFSVVAEEVQRLAERSGAATKQIGALVRTIQTDTHDAVVAMERSTQGVVEGAKLSDAAGAALSDIRRVSNRLAELIQSISSTTEQQANSANGVATNIQNILSVTEKTREGTRQTALSIRELSKLAEDLKSSVSRFRVTN</sequence>
<dbReference type="PANTHER" id="PTHR32089">
    <property type="entry name" value="METHYL-ACCEPTING CHEMOTAXIS PROTEIN MCPB"/>
    <property type="match status" value="1"/>
</dbReference>
<evidence type="ECO:0000256" key="8">
    <source>
        <dbReference type="SAM" id="Coils"/>
    </source>
</evidence>
<evidence type="ECO:0000313" key="12">
    <source>
        <dbReference type="EMBL" id="AMP08566.1"/>
    </source>
</evidence>
<dbReference type="CDD" id="cd11386">
    <property type="entry name" value="MCP_signal"/>
    <property type="match status" value="1"/>
</dbReference>
<dbReference type="Gene3D" id="1.10.287.950">
    <property type="entry name" value="Methyl-accepting chemotaxis protein"/>
    <property type="match status" value="1"/>
</dbReference>
<dbReference type="EMBL" id="CP013235">
    <property type="protein sequence ID" value="AMP08566.1"/>
    <property type="molecule type" value="Genomic_DNA"/>
</dbReference>